<name>A0ACC2LPZ1_PERAE</name>
<accession>A0ACC2LPZ1</accession>
<dbReference type="EMBL" id="CM056811">
    <property type="protein sequence ID" value="KAJ8635147.1"/>
    <property type="molecule type" value="Genomic_DNA"/>
</dbReference>
<sequence>MPGDWKQMIQEKAIEAAVITAFNYVPGLVAKGITLARNGIEWVFGGRNEAEIDRVEKIGEVAEKAENVLAEYERKELMSWRVIDPIANKKRRRLGRQRMTSTVAELGEIGEEEESHEFCPGAGDPKVVGNESRSVSSKRKERGNYNYSYNYDDLMIMPSRGLEEDPRRFCTYKYGDDGRFTFIYSSTTTQFKWTYPGTVGRNFSFPFTFVSFNVFEGRRTCVRSEATNRESSIEAVLGTERCKIIDIVDILPRPYMLTVDAWADSSSRRGTFVFSVLPLPSDFDGHRFCKRAVKFCRREEVVSLAQHTWESFDVQREASNQ</sequence>
<organism evidence="1 2">
    <name type="scientific">Persea americana</name>
    <name type="common">Avocado</name>
    <dbReference type="NCBI Taxonomy" id="3435"/>
    <lineage>
        <taxon>Eukaryota</taxon>
        <taxon>Viridiplantae</taxon>
        <taxon>Streptophyta</taxon>
        <taxon>Embryophyta</taxon>
        <taxon>Tracheophyta</taxon>
        <taxon>Spermatophyta</taxon>
        <taxon>Magnoliopsida</taxon>
        <taxon>Magnoliidae</taxon>
        <taxon>Laurales</taxon>
        <taxon>Lauraceae</taxon>
        <taxon>Persea</taxon>
    </lineage>
</organism>
<comment type="caution">
    <text evidence="1">The sequence shown here is derived from an EMBL/GenBank/DDBJ whole genome shotgun (WGS) entry which is preliminary data.</text>
</comment>
<proteinExistence type="predicted"/>
<evidence type="ECO:0000313" key="2">
    <source>
        <dbReference type="Proteomes" id="UP001234297"/>
    </source>
</evidence>
<protein>
    <submittedName>
        <fullName evidence="1">Uncharacterized protein</fullName>
    </submittedName>
</protein>
<evidence type="ECO:0000313" key="1">
    <source>
        <dbReference type="EMBL" id="KAJ8635147.1"/>
    </source>
</evidence>
<gene>
    <name evidence="1" type="ORF">MRB53_009414</name>
</gene>
<reference evidence="1 2" key="1">
    <citation type="journal article" date="2022" name="Hortic Res">
        <title>A haplotype resolved chromosomal level avocado genome allows analysis of novel avocado genes.</title>
        <authorList>
            <person name="Nath O."/>
            <person name="Fletcher S.J."/>
            <person name="Hayward A."/>
            <person name="Shaw L.M."/>
            <person name="Masouleh A.K."/>
            <person name="Furtado A."/>
            <person name="Henry R.J."/>
            <person name="Mitter N."/>
        </authorList>
    </citation>
    <scope>NUCLEOTIDE SEQUENCE [LARGE SCALE GENOMIC DNA]</scope>
    <source>
        <strain evidence="2">cv. Hass</strain>
    </source>
</reference>
<dbReference type="Proteomes" id="UP001234297">
    <property type="component" value="Chromosome 3"/>
</dbReference>
<keyword evidence="2" id="KW-1185">Reference proteome</keyword>